<keyword evidence="3" id="KW-1185">Reference proteome</keyword>
<reference evidence="2 3" key="1">
    <citation type="submission" date="2018-05" db="EMBL/GenBank/DDBJ databases">
        <title>Draft genome sequence of Scytalidium lignicola DSM 105466, a ubiquitous saprotrophic fungus.</title>
        <authorList>
            <person name="Buettner E."/>
            <person name="Gebauer A.M."/>
            <person name="Hofrichter M."/>
            <person name="Liers C."/>
            <person name="Kellner H."/>
        </authorList>
    </citation>
    <scope>NUCLEOTIDE SEQUENCE [LARGE SCALE GENOMIC DNA]</scope>
    <source>
        <strain evidence="2 3">DSM 105466</strain>
    </source>
</reference>
<dbReference type="GO" id="GO:0006813">
    <property type="term" value="P:potassium ion transport"/>
    <property type="evidence" value="ECO:0007669"/>
    <property type="project" value="TreeGrafter"/>
</dbReference>
<name>A0A3E2HQN5_SCYLI</name>
<dbReference type="GO" id="GO:0005743">
    <property type="term" value="C:mitochondrial inner membrane"/>
    <property type="evidence" value="ECO:0007669"/>
    <property type="project" value="TreeGrafter"/>
</dbReference>
<dbReference type="Pfam" id="PF10173">
    <property type="entry name" value="Mit_KHE1"/>
    <property type="match status" value="1"/>
</dbReference>
<dbReference type="Proteomes" id="UP000258309">
    <property type="component" value="Unassembled WGS sequence"/>
</dbReference>
<dbReference type="InterPro" id="IPR018786">
    <property type="entry name" value="Mit_KHE1"/>
</dbReference>
<dbReference type="STRING" id="5539.A0A3E2HQN5"/>
<proteinExistence type="predicted"/>
<feature type="transmembrane region" description="Helical" evidence="1">
    <location>
        <begin position="6"/>
        <end position="30"/>
    </location>
</feature>
<gene>
    <name evidence="2" type="ORF">B7463_g676</name>
</gene>
<comment type="caution">
    <text evidence="2">The sequence shown here is derived from an EMBL/GenBank/DDBJ whole genome shotgun (WGS) entry which is preliminary data.</text>
</comment>
<keyword evidence="1" id="KW-1133">Transmembrane helix</keyword>
<dbReference type="PANTHER" id="PTHR28062:SF1">
    <property type="entry name" value="TRANSMEMBRANE PROTEIN"/>
    <property type="match status" value="1"/>
</dbReference>
<dbReference type="AlphaFoldDB" id="A0A3E2HQN5"/>
<dbReference type="EMBL" id="NCSJ02000006">
    <property type="protein sequence ID" value="RFU35678.1"/>
    <property type="molecule type" value="Genomic_DNA"/>
</dbReference>
<evidence type="ECO:0000313" key="2">
    <source>
        <dbReference type="EMBL" id="RFU35678.1"/>
    </source>
</evidence>
<dbReference type="GO" id="GO:1902600">
    <property type="term" value="P:proton transmembrane transport"/>
    <property type="evidence" value="ECO:0007669"/>
    <property type="project" value="TreeGrafter"/>
</dbReference>
<protein>
    <submittedName>
        <fullName evidence="2">Uncharacterized protein</fullName>
    </submittedName>
</protein>
<feature type="non-terminal residue" evidence="2">
    <location>
        <position position="1"/>
    </location>
</feature>
<keyword evidence="1" id="KW-0472">Membrane</keyword>
<evidence type="ECO:0000313" key="3">
    <source>
        <dbReference type="Proteomes" id="UP000258309"/>
    </source>
</evidence>
<dbReference type="PANTHER" id="PTHR28062">
    <property type="entry name" value="K+-H+ EXCHANGE-LIKE PROTEIN"/>
    <property type="match status" value="1"/>
</dbReference>
<feature type="non-terminal residue" evidence="2">
    <location>
        <position position="158"/>
    </location>
</feature>
<accession>A0A3E2HQN5</accession>
<organism evidence="2 3">
    <name type="scientific">Scytalidium lignicola</name>
    <name type="common">Hyphomycete</name>
    <dbReference type="NCBI Taxonomy" id="5539"/>
    <lineage>
        <taxon>Eukaryota</taxon>
        <taxon>Fungi</taxon>
        <taxon>Dikarya</taxon>
        <taxon>Ascomycota</taxon>
        <taxon>Pezizomycotina</taxon>
        <taxon>Leotiomycetes</taxon>
        <taxon>Leotiomycetes incertae sedis</taxon>
        <taxon>Scytalidium</taxon>
    </lineage>
</organism>
<dbReference type="OrthoDB" id="5562676at2759"/>
<sequence length="158" mass="17937">MMWCFVGMPITAPIALIPVIPNLPFFYLVFRAWSHWRALAGSKHLEFLLNKNLLAPQPSRILDEIYSRGKPDFGAKTNLKVGQIAPERGVPKGPNWATEQEVMVLRKEDAKQISQALEVPELEIELGRAVWQVRRILKAQEALVEEKKDLNKAGSERP</sequence>
<keyword evidence="1" id="KW-0812">Transmembrane</keyword>
<evidence type="ECO:0000256" key="1">
    <source>
        <dbReference type="SAM" id="Phobius"/>
    </source>
</evidence>